<dbReference type="AlphaFoldDB" id="A0A9D4SV97"/>
<proteinExistence type="predicted"/>
<keyword evidence="3" id="KW-1185">Reference proteome</keyword>
<dbReference type="Proteomes" id="UP000821837">
    <property type="component" value="Chromosome 6"/>
</dbReference>
<feature type="region of interest" description="Disordered" evidence="1">
    <location>
        <begin position="1"/>
        <end position="37"/>
    </location>
</feature>
<sequence>MELSEVTSERDPLLPNEPCVASTATPPRSLGKNKSGHMLKSDSRNMIFYCYTYWRNREPERSVEDTSKFVVDMLGVSERTASRVREEVKASHFSERQTDDALAKAPTQCKKRRCSAKFEASRCARSRVLGAYGTPITKPVYCASPACRDRLQA</sequence>
<protein>
    <submittedName>
        <fullName evidence="2">Uncharacterized protein</fullName>
    </submittedName>
</protein>
<dbReference type="EMBL" id="JABSTV010001252">
    <property type="protein sequence ID" value="KAH7948482.1"/>
    <property type="molecule type" value="Genomic_DNA"/>
</dbReference>
<organism evidence="2 3">
    <name type="scientific">Rhipicephalus sanguineus</name>
    <name type="common">Brown dog tick</name>
    <name type="synonym">Ixodes sanguineus</name>
    <dbReference type="NCBI Taxonomy" id="34632"/>
    <lineage>
        <taxon>Eukaryota</taxon>
        <taxon>Metazoa</taxon>
        <taxon>Ecdysozoa</taxon>
        <taxon>Arthropoda</taxon>
        <taxon>Chelicerata</taxon>
        <taxon>Arachnida</taxon>
        <taxon>Acari</taxon>
        <taxon>Parasitiformes</taxon>
        <taxon>Ixodida</taxon>
        <taxon>Ixodoidea</taxon>
        <taxon>Ixodidae</taxon>
        <taxon>Rhipicephalinae</taxon>
        <taxon>Rhipicephalus</taxon>
        <taxon>Rhipicephalus</taxon>
    </lineage>
</organism>
<reference evidence="2" key="2">
    <citation type="submission" date="2021-09" db="EMBL/GenBank/DDBJ databases">
        <authorList>
            <person name="Jia N."/>
            <person name="Wang J."/>
            <person name="Shi W."/>
            <person name="Du L."/>
            <person name="Sun Y."/>
            <person name="Zhan W."/>
            <person name="Jiang J."/>
            <person name="Wang Q."/>
            <person name="Zhang B."/>
            <person name="Ji P."/>
            <person name="Sakyi L.B."/>
            <person name="Cui X."/>
            <person name="Yuan T."/>
            <person name="Jiang B."/>
            <person name="Yang W."/>
            <person name="Lam T.T.-Y."/>
            <person name="Chang Q."/>
            <person name="Ding S."/>
            <person name="Wang X."/>
            <person name="Zhu J."/>
            <person name="Ruan X."/>
            <person name="Zhao L."/>
            <person name="Wei J."/>
            <person name="Que T."/>
            <person name="Du C."/>
            <person name="Cheng J."/>
            <person name="Dai P."/>
            <person name="Han X."/>
            <person name="Huang E."/>
            <person name="Gao Y."/>
            <person name="Liu J."/>
            <person name="Shao H."/>
            <person name="Ye R."/>
            <person name="Li L."/>
            <person name="Wei W."/>
            <person name="Wang X."/>
            <person name="Wang C."/>
            <person name="Huo Q."/>
            <person name="Li W."/>
            <person name="Guo W."/>
            <person name="Chen H."/>
            <person name="Chen S."/>
            <person name="Zhou L."/>
            <person name="Zhou L."/>
            <person name="Ni X."/>
            <person name="Tian J."/>
            <person name="Zhou Y."/>
            <person name="Sheng Y."/>
            <person name="Liu T."/>
            <person name="Pan Y."/>
            <person name="Xia L."/>
            <person name="Li J."/>
            <person name="Zhao F."/>
            <person name="Cao W."/>
        </authorList>
    </citation>
    <scope>NUCLEOTIDE SEQUENCE</scope>
    <source>
        <strain evidence="2">Rsan-2018</strain>
        <tissue evidence="2">Larvae</tissue>
    </source>
</reference>
<evidence type="ECO:0000313" key="3">
    <source>
        <dbReference type="Proteomes" id="UP000821837"/>
    </source>
</evidence>
<evidence type="ECO:0000256" key="1">
    <source>
        <dbReference type="SAM" id="MobiDB-lite"/>
    </source>
</evidence>
<gene>
    <name evidence="2" type="ORF">HPB52_022992</name>
</gene>
<reference evidence="2" key="1">
    <citation type="journal article" date="2020" name="Cell">
        <title>Large-Scale Comparative Analyses of Tick Genomes Elucidate Their Genetic Diversity and Vector Capacities.</title>
        <authorList>
            <consortium name="Tick Genome and Microbiome Consortium (TIGMIC)"/>
            <person name="Jia N."/>
            <person name="Wang J."/>
            <person name="Shi W."/>
            <person name="Du L."/>
            <person name="Sun Y."/>
            <person name="Zhan W."/>
            <person name="Jiang J.F."/>
            <person name="Wang Q."/>
            <person name="Zhang B."/>
            <person name="Ji P."/>
            <person name="Bell-Sakyi L."/>
            <person name="Cui X.M."/>
            <person name="Yuan T.T."/>
            <person name="Jiang B.G."/>
            <person name="Yang W.F."/>
            <person name="Lam T.T."/>
            <person name="Chang Q.C."/>
            <person name="Ding S.J."/>
            <person name="Wang X.J."/>
            <person name="Zhu J.G."/>
            <person name="Ruan X.D."/>
            <person name="Zhao L."/>
            <person name="Wei J.T."/>
            <person name="Ye R.Z."/>
            <person name="Que T.C."/>
            <person name="Du C.H."/>
            <person name="Zhou Y.H."/>
            <person name="Cheng J.X."/>
            <person name="Dai P.F."/>
            <person name="Guo W.B."/>
            <person name="Han X.H."/>
            <person name="Huang E.J."/>
            <person name="Li L.F."/>
            <person name="Wei W."/>
            <person name="Gao Y.C."/>
            <person name="Liu J.Z."/>
            <person name="Shao H.Z."/>
            <person name="Wang X."/>
            <person name="Wang C.C."/>
            <person name="Yang T.C."/>
            <person name="Huo Q.B."/>
            <person name="Li W."/>
            <person name="Chen H.Y."/>
            <person name="Chen S.E."/>
            <person name="Zhou L.G."/>
            <person name="Ni X.B."/>
            <person name="Tian J.H."/>
            <person name="Sheng Y."/>
            <person name="Liu T."/>
            <person name="Pan Y.S."/>
            <person name="Xia L.Y."/>
            <person name="Li J."/>
            <person name="Zhao F."/>
            <person name="Cao W.C."/>
        </authorList>
    </citation>
    <scope>NUCLEOTIDE SEQUENCE</scope>
    <source>
        <strain evidence="2">Rsan-2018</strain>
    </source>
</reference>
<accession>A0A9D4SV97</accession>
<name>A0A9D4SV97_RHISA</name>
<comment type="caution">
    <text evidence="2">The sequence shown here is derived from an EMBL/GenBank/DDBJ whole genome shotgun (WGS) entry which is preliminary data.</text>
</comment>
<evidence type="ECO:0000313" key="2">
    <source>
        <dbReference type="EMBL" id="KAH7948482.1"/>
    </source>
</evidence>